<dbReference type="EMBL" id="JARXIC010000003">
    <property type="protein sequence ID" value="MDQ8193262.1"/>
    <property type="molecule type" value="Genomic_DNA"/>
</dbReference>
<dbReference type="SUPFAM" id="SSF82171">
    <property type="entry name" value="DPP6 N-terminal domain-like"/>
    <property type="match status" value="1"/>
</dbReference>
<feature type="domain" description="Peptidase C14 caspase" evidence="3">
    <location>
        <begin position="830"/>
        <end position="1050"/>
    </location>
</feature>
<dbReference type="InterPro" id="IPR011044">
    <property type="entry name" value="Quino_amine_DH_bsu"/>
</dbReference>
<evidence type="ECO:0000313" key="4">
    <source>
        <dbReference type="EMBL" id="MDQ8193262.1"/>
    </source>
</evidence>
<accession>A0ABU1AEP6</accession>
<evidence type="ECO:0000256" key="1">
    <source>
        <dbReference type="SAM" id="MobiDB-lite"/>
    </source>
</evidence>
<dbReference type="RefSeq" id="WP_308983766.1">
    <property type="nucleotide sequence ID" value="NZ_JARXIC010000003.1"/>
</dbReference>
<reference evidence="4 5" key="1">
    <citation type="submission" date="2023-04" db="EMBL/GenBank/DDBJ databases">
        <title>A novel bacteria isolated from coastal sediment.</title>
        <authorList>
            <person name="Liu X.-J."/>
            <person name="Du Z.-J."/>
        </authorList>
    </citation>
    <scope>NUCLEOTIDE SEQUENCE [LARGE SCALE GENOMIC DNA]</scope>
    <source>
        <strain evidence="4 5">SDUM461004</strain>
    </source>
</reference>
<organism evidence="4 5">
    <name type="scientific">Thalassobacterium sedimentorum</name>
    <dbReference type="NCBI Taxonomy" id="3041258"/>
    <lineage>
        <taxon>Bacteria</taxon>
        <taxon>Pseudomonadati</taxon>
        <taxon>Verrucomicrobiota</taxon>
        <taxon>Opitutia</taxon>
        <taxon>Puniceicoccales</taxon>
        <taxon>Coraliomargaritaceae</taxon>
        <taxon>Thalassobacterium</taxon>
    </lineage>
</organism>
<protein>
    <submittedName>
        <fullName evidence="4">Caspase family protein</fullName>
    </submittedName>
</protein>
<dbReference type="Gene3D" id="2.120.10.30">
    <property type="entry name" value="TolB, C-terminal domain"/>
    <property type="match status" value="1"/>
</dbReference>
<sequence>MRFLPYFFLLLGVSLANAWQTEPSLRPTKSPDDQILIDTSSDQISLFERETLERKFVIEGSFNPRLFSPDGRILIYSNPKLGLFSLNLETGQTRNLSNTPYITAIAISEDGSQLISTSAWPDTYASESIQVHRIATDGQSPPELLSEIKPDTLKWYDQRAFLISKNADKAILVAQEYGPTNDIYDPKEYGDYVFTEISLIDGSSQRLSSLSKDKDLGYFTGGRWVDETRTTLEETGGYYLLLDPYAGKIIRRIDLPNVSFLFHTEGQILARRTVEEEGSEKYFHDYLQSGSLKTIRNVEVQKDDRGHWPSPEESAEPPIDFPQAPQAFTYDNLAFHPSKPEFFAMDIDENVYFYRATRSGLQFQARGQQAFWAQHSPDGEQVFFERLYDAPTEQVATAKFPSNEGITYQEPPLKNADPVYASPPLVSPSGKWLIKINNRAATLHKFGEPPIVSTLSSHNGNYNAPQQEYRFASDEKALYRIIYNYSWEGDSLVGLPFLEALAFDPSDNYPAEKWSIELPERTPVWLDPVVGPSVRMLDISSGKRLSFDSQTGALTSTSVTGFDPDLFLTSITDTEFSPSGEQLFLACGKNLITVSQDEQGAHLKAQSLASEIQSLHRYGDQRHLVAQLSTGPLVFLDMDRPDLPITLTLKIYGSESGAFLAYTPNGQFDATSSIMDSGFLVQGTRPIPLNTIAARSHEPGLMAKTLGENAVAADESLQEYIQPPSITAKDYWESAMSRKIIFHSVSQQYGLDEVTLYQNGKLIDSISGEEKSELRGEFKVDLLLEENRFELVAINTEGVSRRSELIVVNPPEALIEEARAAQRPAELHILAVGVDQYRNSEYNLNYAEADASAILDKIETANRDLFAKIHQHHLKSSAATRSGILQAFETVRATALPHDVFVFYFAGHGVMSKENNQFYLVPHDVTRIYGDSQSLTENGISADQLRNISASIKAQKQLFVLDACNSGGALQAFTQRGASQEKAVAQLARATGTHWITASADDQFATEFADLGHGAFTYTLLKAIDGEADSGDRRVTVNELKAYLESELPEITKKHKGSPQYPASYGSGQDFPIALLP</sequence>
<dbReference type="InterPro" id="IPR029030">
    <property type="entry name" value="Caspase-like_dom_sf"/>
</dbReference>
<evidence type="ECO:0000313" key="5">
    <source>
        <dbReference type="Proteomes" id="UP001243717"/>
    </source>
</evidence>
<feature type="chain" id="PRO_5046392136" evidence="2">
    <location>
        <begin position="19"/>
        <end position="1077"/>
    </location>
</feature>
<dbReference type="Proteomes" id="UP001243717">
    <property type="component" value="Unassembled WGS sequence"/>
</dbReference>
<proteinExistence type="predicted"/>
<dbReference type="SUPFAM" id="SSF52129">
    <property type="entry name" value="Caspase-like"/>
    <property type="match status" value="1"/>
</dbReference>
<feature type="region of interest" description="Disordered" evidence="1">
    <location>
        <begin position="1051"/>
        <end position="1071"/>
    </location>
</feature>
<dbReference type="InterPro" id="IPR011042">
    <property type="entry name" value="6-blade_b-propeller_TolB-like"/>
</dbReference>
<gene>
    <name evidence="4" type="ORF">QEH59_02420</name>
</gene>
<dbReference type="Pfam" id="PF00656">
    <property type="entry name" value="Peptidase_C14"/>
    <property type="match status" value="1"/>
</dbReference>
<comment type="caution">
    <text evidence="4">The sequence shown here is derived from an EMBL/GenBank/DDBJ whole genome shotgun (WGS) entry which is preliminary data.</text>
</comment>
<evidence type="ECO:0000259" key="3">
    <source>
        <dbReference type="Pfam" id="PF00656"/>
    </source>
</evidence>
<name>A0ABU1AEP6_9BACT</name>
<dbReference type="Gene3D" id="3.40.50.1460">
    <property type="match status" value="1"/>
</dbReference>
<feature type="signal peptide" evidence="2">
    <location>
        <begin position="1"/>
        <end position="18"/>
    </location>
</feature>
<keyword evidence="2" id="KW-0732">Signal</keyword>
<dbReference type="SUPFAM" id="SSF50969">
    <property type="entry name" value="YVTN repeat-like/Quinoprotein amine dehydrogenase"/>
    <property type="match status" value="1"/>
</dbReference>
<evidence type="ECO:0000256" key="2">
    <source>
        <dbReference type="SAM" id="SignalP"/>
    </source>
</evidence>
<keyword evidence="5" id="KW-1185">Reference proteome</keyword>
<dbReference type="InterPro" id="IPR011600">
    <property type="entry name" value="Pept_C14_caspase"/>
</dbReference>